<protein>
    <submittedName>
        <fullName evidence="1">Uncharacterized protein</fullName>
    </submittedName>
</protein>
<dbReference type="KEGG" id="asol:BEN76_16980"/>
<keyword evidence="1" id="KW-0614">Plasmid</keyword>
<dbReference type="AlphaFoldDB" id="A0A1P8ENB8"/>
<sequence length="178" mass="19686">MNKYFGDYPAKILSVDKESKTARVSIEPFTKGLAEGVTATFAFPVGHDDRDTEIEVLEGAECYVFFLQGEPHSPVIWSYRSHGKGSVVDYRRIRQENIELLARNQINIKAQEELNLTAKRITINATEQLIINANSKQNGTQEVTGKSTLAANSTIGGMNFSVHYHIDGRGINTSAPKA</sequence>
<gene>
    <name evidence="1" type="ORF">BEN76_16980</name>
</gene>
<dbReference type="RefSeq" id="WP_076033749.1">
    <property type="nucleotide sequence ID" value="NZ_CP016898.1"/>
</dbReference>
<organism evidence="1 2">
    <name type="scientific">Acinetobacter soli</name>
    <dbReference type="NCBI Taxonomy" id="487316"/>
    <lineage>
        <taxon>Bacteria</taxon>
        <taxon>Pseudomonadati</taxon>
        <taxon>Pseudomonadota</taxon>
        <taxon>Gammaproteobacteria</taxon>
        <taxon>Moraxellales</taxon>
        <taxon>Moraxellaceae</taxon>
        <taxon>Acinetobacter</taxon>
    </lineage>
</organism>
<reference evidence="1 2" key="1">
    <citation type="submission" date="2016-08" db="EMBL/GenBank/DDBJ databases">
        <title>Complete genome sequence of Acinetobacter baylyi strain GFJ2.</title>
        <authorList>
            <person name="Tabata M."/>
            <person name="Kuboki S."/>
            <person name="Gibu N."/>
            <person name="Kinouchi Y."/>
            <person name="Vangnai A."/>
            <person name="Kasai D."/>
            <person name="Fukuda M."/>
        </authorList>
    </citation>
    <scope>NUCLEOTIDE SEQUENCE [LARGE SCALE GENOMIC DNA]</scope>
    <source>
        <strain evidence="1 2">GFJ2</strain>
        <plasmid evidence="2">Plasmid pgfj2</plasmid>
    </source>
</reference>
<proteinExistence type="predicted"/>
<dbReference type="Proteomes" id="UP000185674">
    <property type="component" value="Plasmid pGFJ2"/>
</dbReference>
<accession>A0A1P8ENB8</accession>
<evidence type="ECO:0000313" key="2">
    <source>
        <dbReference type="Proteomes" id="UP000185674"/>
    </source>
</evidence>
<evidence type="ECO:0000313" key="1">
    <source>
        <dbReference type="EMBL" id="APV37741.1"/>
    </source>
</evidence>
<geneLocation type="plasmid" evidence="2">
    <name>pgfj2</name>
</geneLocation>
<name>A0A1P8ENB8_9GAMM</name>
<dbReference type="EMBL" id="CP016898">
    <property type="protein sequence ID" value="APV37741.1"/>
    <property type="molecule type" value="Genomic_DNA"/>
</dbReference>